<reference evidence="2 3" key="1">
    <citation type="submission" date="2009-11" db="EMBL/GenBank/DDBJ databases">
        <title>Annotation of Allomyces macrogynus ATCC 38327.</title>
        <authorList>
            <consortium name="The Broad Institute Genome Sequencing Platform"/>
            <person name="Russ C."/>
            <person name="Cuomo C."/>
            <person name="Burger G."/>
            <person name="Gray M.W."/>
            <person name="Holland P.W.H."/>
            <person name="King N."/>
            <person name="Lang F.B.F."/>
            <person name="Roger A.J."/>
            <person name="Ruiz-Trillo I."/>
            <person name="Young S.K."/>
            <person name="Zeng Q."/>
            <person name="Gargeya S."/>
            <person name="Fitzgerald M."/>
            <person name="Haas B."/>
            <person name="Abouelleil A."/>
            <person name="Alvarado L."/>
            <person name="Arachchi H.M."/>
            <person name="Berlin A."/>
            <person name="Chapman S.B."/>
            <person name="Gearin G."/>
            <person name="Goldberg J."/>
            <person name="Griggs A."/>
            <person name="Gujja S."/>
            <person name="Hansen M."/>
            <person name="Heiman D."/>
            <person name="Howarth C."/>
            <person name="Larimer J."/>
            <person name="Lui A."/>
            <person name="MacDonald P.J.P."/>
            <person name="McCowen C."/>
            <person name="Montmayeur A."/>
            <person name="Murphy C."/>
            <person name="Neiman D."/>
            <person name="Pearson M."/>
            <person name="Priest M."/>
            <person name="Roberts A."/>
            <person name="Saif S."/>
            <person name="Shea T."/>
            <person name="Sisk P."/>
            <person name="Stolte C."/>
            <person name="Sykes S."/>
            <person name="Wortman J."/>
            <person name="Nusbaum C."/>
            <person name="Birren B."/>
        </authorList>
    </citation>
    <scope>NUCLEOTIDE SEQUENCE [LARGE SCALE GENOMIC DNA]</scope>
    <source>
        <strain evidence="2 3">ATCC 38327</strain>
    </source>
</reference>
<proteinExistence type="predicted"/>
<keyword evidence="3" id="KW-1185">Reference proteome</keyword>
<evidence type="ECO:0000313" key="3">
    <source>
        <dbReference type="Proteomes" id="UP000054350"/>
    </source>
</evidence>
<dbReference type="GO" id="GO:0016787">
    <property type="term" value="F:hydrolase activity"/>
    <property type="evidence" value="ECO:0007669"/>
    <property type="project" value="InterPro"/>
</dbReference>
<dbReference type="AlphaFoldDB" id="A0A0L0T2G8"/>
<dbReference type="SUPFAM" id="SSF56300">
    <property type="entry name" value="Metallo-dependent phosphatases"/>
    <property type="match status" value="1"/>
</dbReference>
<dbReference type="Gene3D" id="3.60.21.10">
    <property type="match status" value="1"/>
</dbReference>
<dbReference type="InterPro" id="IPR029052">
    <property type="entry name" value="Metallo-depent_PP-like"/>
</dbReference>
<dbReference type="OrthoDB" id="2412157at2759"/>
<accession>A0A0L0T2G8</accession>
<dbReference type="eggNOG" id="ENOG502S3P6">
    <property type="taxonomic scope" value="Eukaryota"/>
</dbReference>
<dbReference type="PANTHER" id="PTHR37523:SF1">
    <property type="entry name" value="CALCINEURIN-LIKE PHOSPHOESTERASE DOMAIN-CONTAINING PROTEIN"/>
    <property type="match status" value="1"/>
</dbReference>
<dbReference type="VEuPathDB" id="FungiDB:AMAG_13420"/>
<name>A0A0L0T2G8_ALLM3</name>
<dbReference type="EMBL" id="GG745358">
    <property type="protein sequence ID" value="KNE68779.1"/>
    <property type="molecule type" value="Genomic_DNA"/>
</dbReference>
<dbReference type="STRING" id="578462.A0A0L0T2G8"/>
<gene>
    <name evidence="2" type="ORF">AMAG_13420</name>
</gene>
<dbReference type="Pfam" id="PF00149">
    <property type="entry name" value="Metallophos"/>
    <property type="match status" value="1"/>
</dbReference>
<sequence>MATLNNPAGAASSAREILPSTHELVPGAHLTLLHITDVHEAVDAVARVRTLLASRGTHLDAVLVTGDLLNLFHPLDDDPNQPYIPTDANVEAAWTRVLQDAIATDLAGTTVPVMWVPGNHDPTESWDQKAWLDGKGPANLHGVHGKPVRLAPGLVAVGLGGSVPANDTTGKPIWPGCPHRTDADFATALARDVTPHILSAASAGDQVVLLTHSGPAESATTVIDPDPTTDPEPYFRAHPPSAPILSGSVALRTAIRTQFGAPSLPLPANSPSDAAPAVPLLVHGHSHWARGVHRMKGTTVVNPGDTSSGRAAVVTMRWAPESRWKVVGGGRVVARLSRALEGTSK</sequence>
<evidence type="ECO:0000313" key="2">
    <source>
        <dbReference type="EMBL" id="KNE68779.1"/>
    </source>
</evidence>
<evidence type="ECO:0000259" key="1">
    <source>
        <dbReference type="Pfam" id="PF00149"/>
    </source>
</evidence>
<dbReference type="PANTHER" id="PTHR37523">
    <property type="entry name" value="METALLOPHOSPHOESTERASE"/>
    <property type="match status" value="1"/>
</dbReference>
<dbReference type="Proteomes" id="UP000054350">
    <property type="component" value="Unassembled WGS sequence"/>
</dbReference>
<dbReference type="InterPro" id="IPR004843">
    <property type="entry name" value="Calcineurin-like_PHP"/>
</dbReference>
<reference evidence="3" key="2">
    <citation type="submission" date="2009-11" db="EMBL/GenBank/DDBJ databases">
        <title>The Genome Sequence of Allomyces macrogynus strain ATCC 38327.</title>
        <authorList>
            <consortium name="The Broad Institute Genome Sequencing Platform"/>
            <person name="Russ C."/>
            <person name="Cuomo C."/>
            <person name="Shea T."/>
            <person name="Young S.K."/>
            <person name="Zeng Q."/>
            <person name="Koehrsen M."/>
            <person name="Haas B."/>
            <person name="Borodovsky M."/>
            <person name="Guigo R."/>
            <person name="Alvarado L."/>
            <person name="Berlin A."/>
            <person name="Borenstein D."/>
            <person name="Chen Z."/>
            <person name="Engels R."/>
            <person name="Freedman E."/>
            <person name="Gellesch M."/>
            <person name="Goldberg J."/>
            <person name="Griggs A."/>
            <person name="Gujja S."/>
            <person name="Heiman D."/>
            <person name="Hepburn T."/>
            <person name="Howarth C."/>
            <person name="Jen D."/>
            <person name="Larson L."/>
            <person name="Lewis B."/>
            <person name="Mehta T."/>
            <person name="Park D."/>
            <person name="Pearson M."/>
            <person name="Roberts A."/>
            <person name="Saif S."/>
            <person name="Shenoy N."/>
            <person name="Sisk P."/>
            <person name="Stolte C."/>
            <person name="Sykes S."/>
            <person name="Walk T."/>
            <person name="White J."/>
            <person name="Yandava C."/>
            <person name="Burger G."/>
            <person name="Gray M.W."/>
            <person name="Holland P.W.H."/>
            <person name="King N."/>
            <person name="Lang F.B.F."/>
            <person name="Roger A.J."/>
            <person name="Ruiz-Trillo I."/>
            <person name="Lander E."/>
            <person name="Nusbaum C."/>
        </authorList>
    </citation>
    <scope>NUCLEOTIDE SEQUENCE [LARGE SCALE GENOMIC DNA]</scope>
    <source>
        <strain evidence="3">ATCC 38327</strain>
    </source>
</reference>
<feature type="domain" description="Calcineurin-like phosphoesterase" evidence="1">
    <location>
        <begin position="31"/>
        <end position="141"/>
    </location>
</feature>
<protein>
    <recommendedName>
        <fullName evidence="1">Calcineurin-like phosphoesterase domain-containing protein</fullName>
    </recommendedName>
</protein>
<organism evidence="2 3">
    <name type="scientific">Allomyces macrogynus (strain ATCC 38327)</name>
    <name type="common">Allomyces javanicus var. macrogynus</name>
    <dbReference type="NCBI Taxonomy" id="578462"/>
    <lineage>
        <taxon>Eukaryota</taxon>
        <taxon>Fungi</taxon>
        <taxon>Fungi incertae sedis</taxon>
        <taxon>Blastocladiomycota</taxon>
        <taxon>Blastocladiomycetes</taxon>
        <taxon>Blastocladiales</taxon>
        <taxon>Blastocladiaceae</taxon>
        <taxon>Allomyces</taxon>
    </lineage>
</organism>